<keyword evidence="2 5" id="KW-0812">Transmembrane</keyword>
<keyword evidence="3 5" id="KW-1133">Transmembrane helix</keyword>
<keyword evidence="1" id="KW-1003">Cell membrane</keyword>
<evidence type="ECO:0000256" key="1">
    <source>
        <dbReference type="ARBA" id="ARBA00022475"/>
    </source>
</evidence>
<comment type="caution">
    <text evidence="6">The sequence shown here is derived from an EMBL/GenBank/DDBJ whole genome shotgun (WGS) entry which is preliminary data.</text>
</comment>
<feature type="transmembrane region" description="Helical" evidence="5">
    <location>
        <begin position="118"/>
        <end position="137"/>
    </location>
</feature>
<feature type="transmembrane region" description="Helical" evidence="5">
    <location>
        <begin position="89"/>
        <end position="112"/>
    </location>
</feature>
<evidence type="ECO:0000256" key="4">
    <source>
        <dbReference type="ARBA" id="ARBA00023136"/>
    </source>
</evidence>
<feature type="transmembrane region" description="Helical" evidence="5">
    <location>
        <begin position="28"/>
        <end position="47"/>
    </location>
</feature>
<name>A0ABR8U9C8_9BACL</name>
<dbReference type="PANTHER" id="PTHR35529">
    <property type="entry name" value="MANGANESE EFFLUX PUMP MNTP-RELATED"/>
    <property type="match status" value="1"/>
</dbReference>
<sequence length="168" mass="18650">MVEIIAACITTIDVVIVYSLLRMRKGRLVLALWTMVLNMAFPLLGFIMGDWTVGVFSAWSHLLSGALLALIGLHMLLQDDSSNSELTRQLHPVLIALAVSLDTFSVSVSFGMLQLNKLLFIFASGSLAFIFSCIALYYGRQISVRNGKILRRFCGLALLTMGIMSWFR</sequence>
<evidence type="ECO:0000256" key="2">
    <source>
        <dbReference type="ARBA" id="ARBA00022692"/>
    </source>
</evidence>
<keyword evidence="4 5" id="KW-0472">Membrane</keyword>
<evidence type="ECO:0000256" key="3">
    <source>
        <dbReference type="ARBA" id="ARBA00022989"/>
    </source>
</evidence>
<evidence type="ECO:0000313" key="6">
    <source>
        <dbReference type="EMBL" id="MBD7984647.1"/>
    </source>
</evidence>
<protein>
    <submittedName>
        <fullName evidence="6">Manganese efflux pump</fullName>
    </submittedName>
</protein>
<accession>A0ABR8U9C8</accession>
<organism evidence="6 7">
    <name type="scientific">Sporosarcina quadrami</name>
    <dbReference type="NCBI Taxonomy" id="2762234"/>
    <lineage>
        <taxon>Bacteria</taxon>
        <taxon>Bacillati</taxon>
        <taxon>Bacillota</taxon>
        <taxon>Bacilli</taxon>
        <taxon>Bacillales</taxon>
        <taxon>Caryophanaceae</taxon>
        <taxon>Sporosarcina</taxon>
    </lineage>
</organism>
<feature type="transmembrane region" description="Helical" evidence="5">
    <location>
        <begin position="59"/>
        <end position="77"/>
    </location>
</feature>
<evidence type="ECO:0000256" key="5">
    <source>
        <dbReference type="SAM" id="Phobius"/>
    </source>
</evidence>
<gene>
    <name evidence="6" type="ORF">H9649_08650</name>
</gene>
<keyword evidence="7" id="KW-1185">Reference proteome</keyword>
<evidence type="ECO:0000313" key="7">
    <source>
        <dbReference type="Proteomes" id="UP000626786"/>
    </source>
</evidence>
<dbReference type="Pfam" id="PF02659">
    <property type="entry name" value="Mntp"/>
    <property type="match status" value="1"/>
</dbReference>
<dbReference type="PANTHER" id="PTHR35529:SF1">
    <property type="entry name" value="MANGANESE EFFLUX PUMP MNTP-RELATED"/>
    <property type="match status" value="1"/>
</dbReference>
<reference evidence="6 7" key="1">
    <citation type="submission" date="2020-08" db="EMBL/GenBank/DDBJ databases">
        <title>A Genomic Blueprint of the Chicken Gut Microbiome.</title>
        <authorList>
            <person name="Gilroy R."/>
            <person name="Ravi A."/>
            <person name="Getino M."/>
            <person name="Pursley I."/>
            <person name="Horton D.L."/>
            <person name="Alikhan N.-F."/>
            <person name="Baker D."/>
            <person name="Gharbi K."/>
            <person name="Hall N."/>
            <person name="Watson M."/>
            <person name="Adriaenssens E.M."/>
            <person name="Foster-Nyarko E."/>
            <person name="Jarju S."/>
            <person name="Secka A."/>
            <person name="Antonio M."/>
            <person name="Oren A."/>
            <person name="Chaudhuri R."/>
            <person name="La Ragione R.M."/>
            <person name="Hildebrand F."/>
            <person name="Pallen M.J."/>
        </authorList>
    </citation>
    <scope>NUCLEOTIDE SEQUENCE [LARGE SCALE GENOMIC DNA]</scope>
    <source>
        <strain evidence="6 7">Sa2YVA2</strain>
    </source>
</reference>
<dbReference type="InterPro" id="IPR003810">
    <property type="entry name" value="Mntp/YtaF"/>
</dbReference>
<dbReference type="Proteomes" id="UP000626786">
    <property type="component" value="Unassembled WGS sequence"/>
</dbReference>
<feature type="transmembrane region" description="Helical" evidence="5">
    <location>
        <begin position="149"/>
        <end position="167"/>
    </location>
</feature>
<dbReference type="EMBL" id="JACSQN010000006">
    <property type="protein sequence ID" value="MBD7984647.1"/>
    <property type="molecule type" value="Genomic_DNA"/>
</dbReference>
<proteinExistence type="predicted"/>